<evidence type="ECO:0000313" key="3">
    <source>
        <dbReference type="Proteomes" id="UP000198287"/>
    </source>
</evidence>
<feature type="compositionally biased region" description="Basic and acidic residues" evidence="1">
    <location>
        <begin position="112"/>
        <end position="121"/>
    </location>
</feature>
<dbReference type="Proteomes" id="UP000198287">
    <property type="component" value="Unassembled WGS sequence"/>
</dbReference>
<name>A0A226F1Y5_FOLCA</name>
<protein>
    <submittedName>
        <fullName evidence="2">Uncharacterized protein</fullName>
    </submittedName>
</protein>
<keyword evidence="3" id="KW-1185">Reference proteome</keyword>
<feature type="region of interest" description="Disordered" evidence="1">
    <location>
        <begin position="99"/>
        <end position="124"/>
    </location>
</feature>
<organism evidence="2 3">
    <name type="scientific">Folsomia candida</name>
    <name type="common">Springtail</name>
    <dbReference type="NCBI Taxonomy" id="158441"/>
    <lineage>
        <taxon>Eukaryota</taxon>
        <taxon>Metazoa</taxon>
        <taxon>Ecdysozoa</taxon>
        <taxon>Arthropoda</taxon>
        <taxon>Hexapoda</taxon>
        <taxon>Collembola</taxon>
        <taxon>Entomobryomorpha</taxon>
        <taxon>Isotomoidea</taxon>
        <taxon>Isotomidae</taxon>
        <taxon>Proisotominae</taxon>
        <taxon>Folsomia</taxon>
    </lineage>
</organism>
<feature type="non-terminal residue" evidence="2">
    <location>
        <position position="541"/>
    </location>
</feature>
<gene>
    <name evidence="2" type="ORF">Fcan01_00454</name>
</gene>
<evidence type="ECO:0000256" key="1">
    <source>
        <dbReference type="SAM" id="MobiDB-lite"/>
    </source>
</evidence>
<feature type="compositionally biased region" description="Acidic residues" evidence="1">
    <location>
        <begin position="101"/>
        <end position="111"/>
    </location>
</feature>
<sequence>MVKDKLVNCDNCGGVTDKNRVNFSSRIKNVDCTVNQAIQLFFPSVLTTTPSRPKKDLSVQHLPQQYEQPCTSASALDSHSSENAEYCISENNDLERASLLQEEESEVESENEAQHPVERYEGTLQRKSTPIGQKLKNVFSRTNQKSFKSLRSNINRIINAELAVLGDNSSFGSQSSGDLFPSLDVIYEECENFAPVTLSILGGFVGLEEGLFTPAMRSIVGIALYQRRMHDNIFAKSVGALLWKNGVSVKEIEDELVSSQNPQSRNARPVFQPEEATSSLSCLRIYESSDDEINVTPGITSTPALPLSLKRGSLARKKLNFSDVSTQEESFKSFCLSYDNLNKSIHPRHYGNTNTLHSLNVVVFIAIRDRIATPWRMVLSPRPVLDPIDIPMSAFVLQDSEVTTMKQLHLREIILILQENLDVFFKTDKRLSRYPEHEYMVESAKKSEIVNLGVIPHNEGTIDSMINCLKEMQDYVPKKPDGNFLPIVTWGDEAFSHSSGKLTEKMIRIRGSTGGNLAEIEKRAAKELMGEEFTPVVGKAH</sequence>
<dbReference type="AlphaFoldDB" id="A0A226F1Y5"/>
<proteinExistence type="predicted"/>
<accession>A0A226F1Y5</accession>
<comment type="caution">
    <text evidence="2">The sequence shown here is derived from an EMBL/GenBank/DDBJ whole genome shotgun (WGS) entry which is preliminary data.</text>
</comment>
<dbReference type="EMBL" id="LNIX01000001">
    <property type="protein sequence ID" value="OXA63782.1"/>
    <property type="molecule type" value="Genomic_DNA"/>
</dbReference>
<reference evidence="2 3" key="1">
    <citation type="submission" date="2015-12" db="EMBL/GenBank/DDBJ databases">
        <title>The genome of Folsomia candida.</title>
        <authorList>
            <person name="Faddeeva A."/>
            <person name="Derks M.F."/>
            <person name="Anvar Y."/>
            <person name="Smit S."/>
            <person name="Van Straalen N."/>
            <person name="Roelofs D."/>
        </authorList>
    </citation>
    <scope>NUCLEOTIDE SEQUENCE [LARGE SCALE GENOMIC DNA]</scope>
    <source>
        <strain evidence="2 3">VU population</strain>
        <tissue evidence="2">Whole body</tissue>
    </source>
</reference>
<evidence type="ECO:0000313" key="2">
    <source>
        <dbReference type="EMBL" id="OXA63782.1"/>
    </source>
</evidence>